<evidence type="ECO:0000313" key="7">
    <source>
        <dbReference type="Proteomes" id="UP000271683"/>
    </source>
</evidence>
<dbReference type="InterPro" id="IPR005561">
    <property type="entry name" value="ANTAR"/>
</dbReference>
<evidence type="ECO:0000259" key="3">
    <source>
        <dbReference type="PROSITE" id="PS50113"/>
    </source>
</evidence>
<dbReference type="Gene3D" id="3.30.450.20">
    <property type="entry name" value="PAS domain"/>
    <property type="match status" value="1"/>
</dbReference>
<evidence type="ECO:0000256" key="2">
    <source>
        <dbReference type="SAM" id="MobiDB-lite"/>
    </source>
</evidence>
<reference evidence="6 7" key="1">
    <citation type="submission" date="2018-11" db="EMBL/GenBank/DDBJ databases">
        <title>Sequencing the genomes of 1000 actinobacteria strains.</title>
        <authorList>
            <person name="Klenk H.-P."/>
        </authorList>
    </citation>
    <scope>NUCLEOTIDE SEQUENCE [LARGE SCALE GENOMIC DNA]</scope>
    <source>
        <strain evidence="6 7">DSM 43634</strain>
    </source>
</reference>
<dbReference type="GO" id="GO:0016791">
    <property type="term" value="F:phosphatase activity"/>
    <property type="evidence" value="ECO:0007669"/>
    <property type="project" value="TreeGrafter"/>
</dbReference>
<dbReference type="Gene3D" id="3.60.40.10">
    <property type="entry name" value="PPM-type phosphatase domain"/>
    <property type="match status" value="1"/>
</dbReference>
<dbReference type="InterPro" id="IPR036388">
    <property type="entry name" value="WH-like_DNA-bd_sf"/>
</dbReference>
<dbReference type="SMART" id="SM01012">
    <property type="entry name" value="ANTAR"/>
    <property type="match status" value="1"/>
</dbReference>
<organism evidence="6 7">
    <name type="scientific">Couchioplanes caeruleus</name>
    <dbReference type="NCBI Taxonomy" id="56438"/>
    <lineage>
        <taxon>Bacteria</taxon>
        <taxon>Bacillati</taxon>
        <taxon>Actinomycetota</taxon>
        <taxon>Actinomycetes</taxon>
        <taxon>Micromonosporales</taxon>
        <taxon>Micromonosporaceae</taxon>
        <taxon>Couchioplanes</taxon>
    </lineage>
</organism>
<dbReference type="PANTHER" id="PTHR43156:SF2">
    <property type="entry name" value="STAGE II SPORULATION PROTEIN E"/>
    <property type="match status" value="1"/>
</dbReference>
<dbReference type="InterPro" id="IPR001932">
    <property type="entry name" value="PPM-type_phosphatase-like_dom"/>
</dbReference>
<name>A0A3N1GAS8_9ACTN</name>
<dbReference type="SUPFAM" id="SSF81606">
    <property type="entry name" value="PP2C-like"/>
    <property type="match status" value="1"/>
</dbReference>
<dbReference type="PROSITE" id="PS51746">
    <property type="entry name" value="PPM_2"/>
    <property type="match status" value="1"/>
</dbReference>
<comment type="caution">
    <text evidence="6">The sequence shown here is derived from an EMBL/GenBank/DDBJ whole genome shotgun (WGS) entry which is preliminary data.</text>
</comment>
<dbReference type="SMART" id="SM00331">
    <property type="entry name" value="PP2C_SIG"/>
    <property type="match status" value="1"/>
</dbReference>
<feature type="domain" description="PPM-type phosphatase" evidence="5">
    <location>
        <begin position="421"/>
        <end position="632"/>
    </location>
</feature>
<dbReference type="InterPro" id="IPR052016">
    <property type="entry name" value="Bact_Sigma-Reg"/>
</dbReference>
<dbReference type="Pfam" id="PF03861">
    <property type="entry name" value="ANTAR"/>
    <property type="match status" value="1"/>
</dbReference>
<dbReference type="PROSITE" id="PS50921">
    <property type="entry name" value="ANTAR"/>
    <property type="match status" value="1"/>
</dbReference>
<evidence type="ECO:0000259" key="5">
    <source>
        <dbReference type="PROSITE" id="PS51746"/>
    </source>
</evidence>
<feature type="region of interest" description="Disordered" evidence="2">
    <location>
        <begin position="100"/>
        <end position="130"/>
    </location>
</feature>
<evidence type="ECO:0000313" key="6">
    <source>
        <dbReference type="EMBL" id="ROP27345.1"/>
    </source>
</evidence>
<dbReference type="Gene3D" id="2.10.70.100">
    <property type="match status" value="1"/>
</dbReference>
<evidence type="ECO:0000259" key="4">
    <source>
        <dbReference type="PROSITE" id="PS50921"/>
    </source>
</evidence>
<sequence length="653" mass="70297">MVSGGARCGRGLGRRMGGRQAYIEAVESLRTAAKRPSEDAARAVVDRAVGLLAGRTRCRLTDAHRHLLRMSAEQCRDLADVAAGVISLLDVPEHRSDGAALLVPPYSSPTPGPSPASDPSLAPGSSPAAGLVRRPEAWQPLVQAVLDAMPGQHALLIPVRDHAGRLADLEFAATSPEATAADGRHGRSLIGTRISSHFPQTLVSGRWLVYERVLDTGEPAEIGPFEHAGNRYSVRAYRLGPGLLVTWEQHGHRPVESDRIAATERLGNLGWGEWNLVSGEVRWSEQLYRIYERDPALGPLAREESEALALAEDLPLRMAAAEAFQRGEQVDVTTRVRVNGRIKHLRSVVDAVRDASGGPLRIFGIVQDVTARETSVQRLAEVEHQLAEQRRSLAAEHELASRLQQIILPIPDGAVALPGLKVAVRYLPAEQEGMVGGDWFHAAALRDGSVLLAVGDVAGHGTQAATTMAQLRHSLRALTVTTHDPGVLLGHLNRLTCDLDEETPETAATAIVACFDPARRRLTWAQAGHPPPLLCRGGRTAPLQRPAGPMLGVVEDAEYGCAVLDLQVGDVLLCYTDGLVEHRGRGLDDGLAAVIRTVDEAVAAAPRQPLAELLSRLRRANPDDDTCILAVRPITGETQDLRHFLGATKPRRP</sequence>
<dbReference type="Proteomes" id="UP000271683">
    <property type="component" value="Unassembled WGS sequence"/>
</dbReference>
<accession>A0A3N1GAS8</accession>
<dbReference type="Gene3D" id="1.10.10.10">
    <property type="entry name" value="Winged helix-like DNA-binding domain superfamily/Winged helix DNA-binding domain"/>
    <property type="match status" value="1"/>
</dbReference>
<feature type="domain" description="PAC" evidence="3">
    <location>
        <begin position="328"/>
        <end position="381"/>
    </location>
</feature>
<proteinExistence type="predicted"/>
<dbReference type="InterPro" id="IPR036457">
    <property type="entry name" value="PPM-type-like_dom_sf"/>
</dbReference>
<dbReference type="InterPro" id="IPR000700">
    <property type="entry name" value="PAS-assoc_C"/>
</dbReference>
<dbReference type="PROSITE" id="PS50113">
    <property type="entry name" value="PAC"/>
    <property type="match status" value="1"/>
</dbReference>
<dbReference type="GO" id="GO:0003723">
    <property type="term" value="F:RNA binding"/>
    <property type="evidence" value="ECO:0007669"/>
    <property type="project" value="InterPro"/>
</dbReference>
<dbReference type="InterPro" id="IPR035965">
    <property type="entry name" value="PAS-like_dom_sf"/>
</dbReference>
<protein>
    <submittedName>
        <fullName evidence="6">Serine phosphatase RsbU (Regulator of sigma subunit)</fullName>
    </submittedName>
</protein>
<gene>
    <name evidence="6" type="ORF">EDD30_0014</name>
</gene>
<feature type="compositionally biased region" description="Pro residues" evidence="2">
    <location>
        <begin position="106"/>
        <end position="116"/>
    </location>
</feature>
<dbReference type="SUPFAM" id="SSF55785">
    <property type="entry name" value="PYP-like sensor domain (PAS domain)"/>
    <property type="match status" value="1"/>
</dbReference>
<evidence type="ECO:0000256" key="1">
    <source>
        <dbReference type="ARBA" id="ARBA00022801"/>
    </source>
</evidence>
<dbReference type="Pfam" id="PF07228">
    <property type="entry name" value="SpoIIE"/>
    <property type="match status" value="1"/>
</dbReference>
<keyword evidence="1" id="KW-0378">Hydrolase</keyword>
<feature type="domain" description="ANTAR" evidence="4">
    <location>
        <begin position="25"/>
        <end position="86"/>
    </location>
</feature>
<dbReference type="AlphaFoldDB" id="A0A3N1GAS8"/>
<dbReference type="PANTHER" id="PTHR43156">
    <property type="entry name" value="STAGE II SPORULATION PROTEIN E-RELATED"/>
    <property type="match status" value="1"/>
</dbReference>
<dbReference type="EMBL" id="RJKL01000001">
    <property type="protein sequence ID" value="ROP27345.1"/>
    <property type="molecule type" value="Genomic_DNA"/>
</dbReference>